<feature type="region of interest" description="Disordered" evidence="2">
    <location>
        <begin position="105"/>
        <end position="128"/>
    </location>
</feature>
<feature type="compositionally biased region" description="Basic and acidic residues" evidence="2">
    <location>
        <begin position="35"/>
        <end position="59"/>
    </location>
</feature>
<organism evidence="3">
    <name type="scientific">Serratia marcescens</name>
    <dbReference type="NCBI Taxonomy" id="615"/>
    <lineage>
        <taxon>Bacteria</taxon>
        <taxon>Pseudomonadati</taxon>
        <taxon>Pseudomonadota</taxon>
        <taxon>Gammaproteobacteria</taxon>
        <taxon>Enterobacterales</taxon>
        <taxon>Yersiniaceae</taxon>
        <taxon>Serratia</taxon>
    </lineage>
</organism>
<dbReference type="EMBL" id="JAGETR010000145">
    <property type="protein sequence ID" value="MBO2007217.1"/>
    <property type="molecule type" value="Genomic_DNA"/>
</dbReference>
<dbReference type="Pfam" id="PF13332">
    <property type="entry name" value="Fil_haemagg_2"/>
    <property type="match status" value="1"/>
</dbReference>
<evidence type="ECO:0000256" key="2">
    <source>
        <dbReference type="SAM" id="MobiDB-lite"/>
    </source>
</evidence>
<evidence type="ECO:0000256" key="1">
    <source>
        <dbReference type="ARBA" id="ARBA00022656"/>
    </source>
</evidence>
<reference evidence="3" key="1">
    <citation type="submission" date="2021-03" db="EMBL/GenBank/DDBJ databases">
        <title>Molecular epidemiology and mechanisms of colistin and carbapenem resistance in Enterobacteriaceae from clinical isolates, the environment and porcine samples in Pretoria, South Africa.</title>
        <authorList>
            <person name="Bogoshi D."/>
            <person name="Mbelle N.M."/>
            <person name="Naidoo V."/>
            <person name="Osei Sekyere J."/>
        </authorList>
    </citation>
    <scope>NUCLEOTIDE SEQUENCE</scope>
    <source>
        <strain evidence="3">C080</strain>
    </source>
</reference>
<accession>A0A939NQD1</accession>
<protein>
    <submittedName>
        <fullName evidence="3">Hemagglutinin repeat-containing protein</fullName>
    </submittedName>
</protein>
<proteinExistence type="predicted"/>
<dbReference type="GO" id="GO:0090729">
    <property type="term" value="F:toxin activity"/>
    <property type="evidence" value="ECO:0007669"/>
    <property type="project" value="UniProtKB-KW"/>
</dbReference>
<name>A0A939NQD1_SERMA</name>
<comment type="caution">
    <text evidence="3">The sequence shown here is derived from an EMBL/GenBank/DDBJ whole genome shotgun (WGS) entry which is preliminary data.</text>
</comment>
<evidence type="ECO:0000313" key="3">
    <source>
        <dbReference type="EMBL" id="MBO2007217.1"/>
    </source>
</evidence>
<dbReference type="AlphaFoldDB" id="A0A939NQD1"/>
<keyword evidence="1" id="KW-0800">Toxin</keyword>
<dbReference type="InterPro" id="IPR025157">
    <property type="entry name" value="Hemagglutinin_rpt"/>
</dbReference>
<dbReference type="GO" id="GO:0003824">
    <property type="term" value="F:catalytic activity"/>
    <property type="evidence" value="ECO:0007669"/>
    <property type="project" value="UniProtKB-ARBA"/>
</dbReference>
<gene>
    <name evidence="3" type="ORF">J4732_18750</name>
</gene>
<feature type="region of interest" description="Disordered" evidence="2">
    <location>
        <begin position="31"/>
        <end position="63"/>
    </location>
</feature>
<feature type="compositionally biased region" description="Basic and acidic residues" evidence="2">
    <location>
        <begin position="105"/>
        <end position="115"/>
    </location>
</feature>
<sequence>MAGNRLLAEVCRLTARGAGYVSAQDVTIRRAYPHARPDSENKREGKTKSHRIEQTEREISTGSTFSARDGVTVVGREGDVTVTGSTCTANRCHALQAKKDVTLNHTTDREHRVSSERAAAGKPRGSAPKKSCGEMWWAAPQWAGAVSVVAQTVASPPRLAPCTANRRCCPAGETG</sequence>